<dbReference type="InterPro" id="IPR000719">
    <property type="entry name" value="Prot_kinase_dom"/>
</dbReference>
<evidence type="ECO:0000256" key="4">
    <source>
        <dbReference type="ARBA" id="ARBA00022777"/>
    </source>
</evidence>
<dbReference type="InterPro" id="IPR011009">
    <property type="entry name" value="Kinase-like_dom_sf"/>
</dbReference>
<dbReference type="InterPro" id="IPR050660">
    <property type="entry name" value="NEK_Ser/Thr_kinase"/>
</dbReference>
<dbReference type="Proteomes" id="UP001140560">
    <property type="component" value="Unassembled WGS sequence"/>
</dbReference>
<dbReference type="SUPFAM" id="SSF56112">
    <property type="entry name" value="Protein kinase-like (PK-like)"/>
    <property type="match status" value="2"/>
</dbReference>
<reference evidence="7" key="1">
    <citation type="submission" date="2022-10" db="EMBL/GenBank/DDBJ databases">
        <title>Tapping the CABI collections for fungal endophytes: first genome assemblies for Collariella, Neodidymelliopsis, Ascochyta clinopodiicola, Didymella pomorum, Didymosphaeria variabile, Neocosmospora piperis and Neocucurbitaria cava.</title>
        <authorList>
            <person name="Hill R."/>
        </authorList>
    </citation>
    <scope>NUCLEOTIDE SEQUENCE</scope>
    <source>
        <strain evidence="7">IMI 356814</strain>
    </source>
</reference>
<organism evidence="7 8">
    <name type="scientific">Neocucurbitaria cava</name>
    <dbReference type="NCBI Taxonomy" id="798079"/>
    <lineage>
        <taxon>Eukaryota</taxon>
        <taxon>Fungi</taxon>
        <taxon>Dikarya</taxon>
        <taxon>Ascomycota</taxon>
        <taxon>Pezizomycotina</taxon>
        <taxon>Dothideomycetes</taxon>
        <taxon>Pleosporomycetidae</taxon>
        <taxon>Pleosporales</taxon>
        <taxon>Pleosporineae</taxon>
        <taxon>Cucurbitariaceae</taxon>
        <taxon>Neocucurbitaria</taxon>
    </lineage>
</organism>
<dbReference type="PANTHER" id="PTHR43671:SF13">
    <property type="entry name" value="SERINE_THREONINE-PROTEIN KINASE NEK2"/>
    <property type="match status" value="1"/>
</dbReference>
<keyword evidence="3" id="KW-0547">Nucleotide-binding</keyword>
<keyword evidence="4" id="KW-0418">Kinase</keyword>
<dbReference type="Pfam" id="PF00069">
    <property type="entry name" value="Pkinase"/>
    <property type="match status" value="1"/>
</dbReference>
<dbReference type="SMART" id="SM00220">
    <property type="entry name" value="S_TKc"/>
    <property type="match status" value="1"/>
</dbReference>
<sequence>MRLLSGRKLDRSYGKDQLDHARRKAWKRFLRQKRQTSSQDYRLSPDTVDILSETHEPKKVQTNIEDDPYYSEYETMSGLSDWHNDDLPEDLPEVIPESFLWTVFDQLVDAFSVLGSGRVEERDDGDGVEKRAWNEIVHRDVHLMNIFVKPIDENAAGALVESHAEFRFERFKAENASSLPPPESTIILTGISQNVEKLYSPPELMKARKTGTNHVEPCHEPAGKGGHLNQPFFHFVDENNVFREQHLVNGEPYDIIPHKAHLFSGRTPFEASNFYSDTLKDVIFQCLDYRQHKRWSFAKLKSVTRSDPDTRDWPTLEALRYDDHGARNDFLRTFGRFSTEAETGESRWIGVKVVGAGSFACAGLWVEIDPNRNILRRQVIKDAKPTPQNWRDPIQWRDHLPRETDREGLIQHYGHRLMMRQRRYRIYLKYYPGGDVLTALQYNTRIHTDMLRPDHIPERFLWHVFECLVKACRVLRTGADRAIPEGDEDEHLFKDWKPITHLDISARNLFMKELGNSENPRPQIVLSDFGQAFTDLNTRSGDDPITSDNPHEYLMRAGATQWAPLQEHQRLIGNPPTQLGEKTDVWSIGALLWYLMAGNPTYEGAAKGPHREDHDPPVPVSLNDAGFMTGEVIFPRGTQYRQAEGYSRHLKTLVQWCLQWDLEERPSLDDIEESILDFAEDHPEVWGDMTPPPFVQSVDEFRKGAVLSRMPGVGWSTE</sequence>
<keyword evidence="8" id="KW-1185">Reference proteome</keyword>
<keyword evidence="2" id="KW-0808">Transferase</keyword>
<dbReference type="EMBL" id="JAPEUY010000002">
    <property type="protein sequence ID" value="KAJ4376031.1"/>
    <property type="molecule type" value="Genomic_DNA"/>
</dbReference>
<dbReference type="GO" id="GO:0005737">
    <property type="term" value="C:cytoplasm"/>
    <property type="evidence" value="ECO:0007669"/>
    <property type="project" value="TreeGrafter"/>
</dbReference>
<protein>
    <recommendedName>
        <fullName evidence="1">non-specific serine/threonine protein kinase</fullName>
        <ecNumber evidence="1">2.7.11.1</ecNumber>
    </recommendedName>
</protein>
<dbReference type="Gene3D" id="1.10.510.10">
    <property type="entry name" value="Transferase(Phosphotransferase) domain 1"/>
    <property type="match status" value="1"/>
</dbReference>
<evidence type="ECO:0000256" key="5">
    <source>
        <dbReference type="ARBA" id="ARBA00022840"/>
    </source>
</evidence>
<keyword evidence="5" id="KW-0067">ATP-binding</keyword>
<dbReference type="OrthoDB" id="1431934at2759"/>
<evidence type="ECO:0000313" key="7">
    <source>
        <dbReference type="EMBL" id="KAJ4376031.1"/>
    </source>
</evidence>
<dbReference type="AlphaFoldDB" id="A0A9W8YEM9"/>
<dbReference type="GO" id="GO:0007059">
    <property type="term" value="P:chromosome segregation"/>
    <property type="evidence" value="ECO:0007669"/>
    <property type="project" value="TreeGrafter"/>
</dbReference>
<comment type="caution">
    <text evidence="7">The sequence shown here is derived from an EMBL/GenBank/DDBJ whole genome shotgun (WGS) entry which is preliminary data.</text>
</comment>
<accession>A0A9W8YEM9</accession>
<dbReference type="PANTHER" id="PTHR43671">
    <property type="entry name" value="SERINE/THREONINE-PROTEIN KINASE NEK"/>
    <property type="match status" value="1"/>
</dbReference>
<gene>
    <name evidence="7" type="ORF">N0V83_001311</name>
</gene>
<evidence type="ECO:0000256" key="2">
    <source>
        <dbReference type="ARBA" id="ARBA00022679"/>
    </source>
</evidence>
<feature type="domain" description="Protein kinase" evidence="6">
    <location>
        <begin position="348"/>
        <end position="685"/>
    </location>
</feature>
<dbReference type="PROSITE" id="PS50011">
    <property type="entry name" value="PROTEIN_KINASE_DOM"/>
    <property type="match status" value="1"/>
</dbReference>
<evidence type="ECO:0000259" key="6">
    <source>
        <dbReference type="PROSITE" id="PS50011"/>
    </source>
</evidence>
<name>A0A9W8YEM9_9PLEO</name>
<evidence type="ECO:0000256" key="1">
    <source>
        <dbReference type="ARBA" id="ARBA00012513"/>
    </source>
</evidence>
<evidence type="ECO:0000256" key="3">
    <source>
        <dbReference type="ARBA" id="ARBA00022741"/>
    </source>
</evidence>
<evidence type="ECO:0000313" key="8">
    <source>
        <dbReference type="Proteomes" id="UP001140560"/>
    </source>
</evidence>
<dbReference type="GO" id="GO:0005524">
    <property type="term" value="F:ATP binding"/>
    <property type="evidence" value="ECO:0007669"/>
    <property type="project" value="UniProtKB-KW"/>
</dbReference>
<dbReference type="GO" id="GO:0004674">
    <property type="term" value="F:protein serine/threonine kinase activity"/>
    <property type="evidence" value="ECO:0007669"/>
    <property type="project" value="UniProtKB-EC"/>
</dbReference>
<proteinExistence type="predicted"/>
<dbReference type="EC" id="2.7.11.1" evidence="1"/>
<dbReference type="GO" id="GO:0005634">
    <property type="term" value="C:nucleus"/>
    <property type="evidence" value="ECO:0007669"/>
    <property type="project" value="TreeGrafter"/>
</dbReference>